<organism evidence="2 3">
    <name type="scientific">Ralstonia phage RSJ2</name>
    <dbReference type="NCBI Taxonomy" id="1481785"/>
    <lineage>
        <taxon>Viruses</taxon>
        <taxon>Duplodnaviria</taxon>
        <taxon>Heunggongvirae</taxon>
        <taxon>Uroviricota</taxon>
        <taxon>Caudoviricetes</taxon>
        <taxon>Autographivirales</taxon>
        <taxon>Autonotataviridae</taxon>
        <taxon>Risjevirus</taxon>
        <taxon>Risjevirus RSJ2</taxon>
    </lineage>
</organism>
<evidence type="ECO:0000256" key="1">
    <source>
        <dbReference type="SAM" id="MobiDB-lite"/>
    </source>
</evidence>
<dbReference type="GO" id="GO:0004519">
    <property type="term" value="F:endonuclease activity"/>
    <property type="evidence" value="ECO:0007669"/>
    <property type="project" value="UniProtKB-KW"/>
</dbReference>
<sequence>MDIANAVLDHCHGHGGIRATLGRWNNGVLGKIENWANRLGADPATGQRLEPWVYLRNIADYLEKHATPQFKYSHPTHKTEREKMDLKNKRARNARAKAAKEKRLAAKSD</sequence>
<keyword evidence="3" id="KW-1185">Reference proteome</keyword>
<accession>A0A068Q6G9</accession>
<keyword evidence="2" id="KW-0255">Endonuclease</keyword>
<evidence type="ECO:0000313" key="3">
    <source>
        <dbReference type="Proteomes" id="UP000027493"/>
    </source>
</evidence>
<dbReference type="KEGG" id="vg:26642942"/>
<feature type="compositionally biased region" description="Basic and acidic residues" evidence="1">
    <location>
        <begin position="98"/>
        <end position="109"/>
    </location>
</feature>
<feature type="region of interest" description="Disordered" evidence="1">
    <location>
        <begin position="69"/>
        <end position="109"/>
    </location>
</feature>
<keyword evidence="2" id="KW-0378">Hydrolase</keyword>
<dbReference type="EMBL" id="AB920995">
    <property type="protein sequence ID" value="BAP15827.1"/>
    <property type="molecule type" value="Genomic_DNA"/>
</dbReference>
<dbReference type="InterPro" id="IPR044925">
    <property type="entry name" value="His-Me_finger_sf"/>
</dbReference>
<dbReference type="RefSeq" id="YP_009216559.1">
    <property type="nucleotide sequence ID" value="NC_028988.1"/>
</dbReference>
<keyword evidence="2" id="KW-0540">Nuclease</keyword>
<dbReference type="Proteomes" id="UP000027493">
    <property type="component" value="Segment"/>
</dbReference>
<evidence type="ECO:0000313" key="2">
    <source>
        <dbReference type="EMBL" id="BAP15827.1"/>
    </source>
</evidence>
<proteinExistence type="predicted"/>
<dbReference type="GeneID" id="26642942"/>
<name>A0A068Q6G9_9CAUD</name>
<feature type="compositionally biased region" description="Basic and acidic residues" evidence="1">
    <location>
        <begin position="77"/>
        <end position="88"/>
    </location>
</feature>
<dbReference type="OrthoDB" id="27676at10239"/>
<reference evidence="2 3" key="1">
    <citation type="submission" date="2014-03" db="EMBL/GenBank/DDBJ databases">
        <title>Isolation and characterization of bacteriophages infecting R. solanacearum from Thailand.</title>
        <authorList>
            <person name="Narulita E."/>
            <person name="Kawasaki T."/>
            <person name="Fujie M."/>
            <person name="Yamada T."/>
        </authorList>
    </citation>
    <scope>NUCLEOTIDE SEQUENCE [LARGE SCALE GENOMIC DNA]</scope>
</reference>
<protein>
    <submittedName>
        <fullName evidence="2">Putative DNA endonuclease</fullName>
    </submittedName>
</protein>
<dbReference type="SUPFAM" id="SSF54060">
    <property type="entry name" value="His-Me finger endonucleases"/>
    <property type="match status" value="1"/>
</dbReference>